<keyword evidence="6" id="KW-1185">Reference proteome</keyword>
<dbReference type="InterPro" id="IPR030678">
    <property type="entry name" value="Peptide/Ni-bd"/>
</dbReference>
<feature type="domain" description="Solute-binding protein family 5" evidence="4">
    <location>
        <begin position="77"/>
        <end position="495"/>
    </location>
</feature>
<evidence type="ECO:0000259" key="4">
    <source>
        <dbReference type="Pfam" id="PF00496"/>
    </source>
</evidence>
<evidence type="ECO:0000313" key="6">
    <source>
        <dbReference type="Proteomes" id="UP000199223"/>
    </source>
</evidence>
<accession>A0A1H6U025</accession>
<dbReference type="GO" id="GO:0043190">
    <property type="term" value="C:ATP-binding cassette (ABC) transporter complex"/>
    <property type="evidence" value="ECO:0007669"/>
    <property type="project" value="InterPro"/>
</dbReference>
<reference evidence="6" key="1">
    <citation type="submission" date="2016-10" db="EMBL/GenBank/DDBJ databases">
        <authorList>
            <person name="Varghese N."/>
            <person name="Submissions S."/>
        </authorList>
    </citation>
    <scope>NUCLEOTIDE SEQUENCE [LARGE SCALE GENOMIC DNA]</scope>
    <source>
        <strain evidence="6">CGMCC 1.10218</strain>
    </source>
</reference>
<organism evidence="5 6">
    <name type="scientific">Deinococcus reticulitermitis</name>
    <dbReference type="NCBI Taxonomy" id="856736"/>
    <lineage>
        <taxon>Bacteria</taxon>
        <taxon>Thermotogati</taxon>
        <taxon>Deinococcota</taxon>
        <taxon>Deinococci</taxon>
        <taxon>Deinococcales</taxon>
        <taxon>Deinococcaceae</taxon>
        <taxon>Deinococcus</taxon>
    </lineage>
</organism>
<dbReference type="InterPro" id="IPR000914">
    <property type="entry name" value="SBP_5_dom"/>
</dbReference>
<dbReference type="PANTHER" id="PTHR30290:SF34">
    <property type="entry name" value="ABC TRANSPORTER, PERIPLASMIC OLIGO-PEPTIDE BINDING PROTEIN, PUTATIVE-RELATED"/>
    <property type="match status" value="1"/>
</dbReference>
<dbReference type="EMBL" id="FNZA01000002">
    <property type="protein sequence ID" value="SEI83824.1"/>
    <property type="molecule type" value="Genomic_DNA"/>
</dbReference>
<dbReference type="InterPro" id="IPR023765">
    <property type="entry name" value="SBP_5_CS"/>
</dbReference>
<sequence length="578" mass="63944">MSIPTPFRFATALLTAALGLSLSPALAASPADTLVIMESGDIPTLDPGATYDGASASMVANLYETLLSYRGASLTQFQPVLATKWTISNGGRTYTFDLRKNVKFHSGDPFACADAEYTYRRNLVTNSGDSGNWFLTDALLGTTGNANDDKTVTWARITNAVKCNGAGQLVFTLPKVDPAFLSKLAYTGQAIVNKKYSAGLGEWDGGEGSWKAWVGKDLTESALSKKPNGTGPYRLVQRDANNYLFTAFDGYWGKKANIKNVIRQRVDELATRQQALLRGDADFIEGAGRTVDEAQLRGKPGVTWVDNLPYANAPAFFINQNIKNPKLLGSGKLDGKGIPANFFADADVRRAFSHAFNYGQYVRDVQGGKAEQRTMLIPENMLGYSSKIKKYTYDPKKAEAYFKRAWGGRVWQNGFTLTINYRAGTESSKTASEMLKKSVEAINPKFRVNIQAEQWSDMLQATRRGEEAMWIRAWVPDYADPDNYLYAFYASDGFYNGQVNFKDSLTDKWLTQARSTNNAAQRARLYALVGERAYEQANYILLPVPIDYTFYSSRVGNGPTRASYNPFGTATWATLTKR</sequence>
<keyword evidence="2 3" id="KW-0732">Signal</keyword>
<dbReference type="Gene3D" id="3.40.190.10">
    <property type="entry name" value="Periplasmic binding protein-like II"/>
    <property type="match status" value="1"/>
</dbReference>
<dbReference type="GO" id="GO:0042597">
    <property type="term" value="C:periplasmic space"/>
    <property type="evidence" value="ECO:0007669"/>
    <property type="project" value="UniProtKB-ARBA"/>
</dbReference>
<dbReference type="GO" id="GO:0015833">
    <property type="term" value="P:peptide transport"/>
    <property type="evidence" value="ECO:0007669"/>
    <property type="project" value="TreeGrafter"/>
</dbReference>
<dbReference type="GO" id="GO:1904680">
    <property type="term" value="F:peptide transmembrane transporter activity"/>
    <property type="evidence" value="ECO:0007669"/>
    <property type="project" value="TreeGrafter"/>
</dbReference>
<protein>
    <submittedName>
        <fullName evidence="5">Peptide/nickel transport system substrate-binding protein</fullName>
    </submittedName>
</protein>
<feature type="chain" id="PRO_5011570656" evidence="3">
    <location>
        <begin position="28"/>
        <end position="578"/>
    </location>
</feature>
<evidence type="ECO:0000256" key="3">
    <source>
        <dbReference type="SAM" id="SignalP"/>
    </source>
</evidence>
<comment type="similarity">
    <text evidence="1">Belongs to the bacterial solute-binding protein 5 family.</text>
</comment>
<evidence type="ECO:0000256" key="2">
    <source>
        <dbReference type="ARBA" id="ARBA00022729"/>
    </source>
</evidence>
<feature type="signal peptide" evidence="3">
    <location>
        <begin position="1"/>
        <end position="27"/>
    </location>
</feature>
<dbReference type="PANTHER" id="PTHR30290">
    <property type="entry name" value="PERIPLASMIC BINDING COMPONENT OF ABC TRANSPORTER"/>
    <property type="match status" value="1"/>
</dbReference>
<evidence type="ECO:0000256" key="1">
    <source>
        <dbReference type="ARBA" id="ARBA00005695"/>
    </source>
</evidence>
<dbReference type="Gene3D" id="3.10.105.10">
    <property type="entry name" value="Dipeptide-binding Protein, Domain 3"/>
    <property type="match status" value="1"/>
</dbReference>
<dbReference type="RefSeq" id="WP_092263211.1">
    <property type="nucleotide sequence ID" value="NZ_FNZA01000002.1"/>
</dbReference>
<dbReference type="PIRSF" id="PIRSF002741">
    <property type="entry name" value="MppA"/>
    <property type="match status" value="1"/>
</dbReference>
<dbReference type="SUPFAM" id="SSF53850">
    <property type="entry name" value="Periplasmic binding protein-like II"/>
    <property type="match status" value="1"/>
</dbReference>
<dbReference type="OrthoDB" id="9796817at2"/>
<proteinExistence type="inferred from homology"/>
<dbReference type="Proteomes" id="UP000199223">
    <property type="component" value="Unassembled WGS sequence"/>
</dbReference>
<dbReference type="Pfam" id="PF00496">
    <property type="entry name" value="SBP_bac_5"/>
    <property type="match status" value="1"/>
</dbReference>
<dbReference type="InterPro" id="IPR039424">
    <property type="entry name" value="SBP_5"/>
</dbReference>
<evidence type="ECO:0000313" key="5">
    <source>
        <dbReference type="EMBL" id="SEI83824.1"/>
    </source>
</evidence>
<name>A0A1H6U025_9DEIO</name>
<dbReference type="CDD" id="cd08512">
    <property type="entry name" value="PBP2_NikA_DppA_OppA_like_7"/>
    <property type="match status" value="1"/>
</dbReference>
<dbReference type="PROSITE" id="PS01040">
    <property type="entry name" value="SBP_BACTERIAL_5"/>
    <property type="match status" value="1"/>
</dbReference>
<gene>
    <name evidence="5" type="ORF">SAMN04488058_10214</name>
</gene>
<dbReference type="STRING" id="856736.SAMN04488058_10214"/>
<dbReference type="AlphaFoldDB" id="A0A1H6U025"/>